<evidence type="ECO:0000256" key="3">
    <source>
        <dbReference type="ARBA" id="ARBA00023163"/>
    </source>
</evidence>
<dbReference type="InterPro" id="IPR018062">
    <property type="entry name" value="HTH_AraC-typ_CS"/>
</dbReference>
<dbReference type="InterPro" id="IPR009057">
    <property type="entry name" value="Homeodomain-like_sf"/>
</dbReference>
<dbReference type="SMART" id="SM00342">
    <property type="entry name" value="HTH_ARAC"/>
    <property type="match status" value="1"/>
</dbReference>
<feature type="domain" description="HTH araC/xylS-type" evidence="6">
    <location>
        <begin position="1016"/>
        <end position="1114"/>
    </location>
</feature>
<feature type="transmembrane region" description="Helical" evidence="4">
    <location>
        <begin position="732"/>
        <end position="756"/>
    </location>
</feature>
<evidence type="ECO:0000256" key="5">
    <source>
        <dbReference type="SAM" id="SignalP"/>
    </source>
</evidence>
<reference evidence="7 8" key="1">
    <citation type="submission" date="2014-11" db="EMBL/GenBank/DDBJ databases">
        <title>Draft Genome Sequence of Vibrio piscirenalis strains CECT 8603T and CECT 8604, two marine Gammaproteobacterium isolated from cultured gilthead sea bream (Sparus aurata).</title>
        <authorList>
            <person name="Arahal D.R."/>
            <person name="Rodrigo-Torres L."/>
            <person name="Lucena T."/>
            <person name="Pujalte M.J."/>
        </authorList>
    </citation>
    <scope>NUCLEOTIDE SEQUENCE [LARGE SCALE GENOMIC DNA]</scope>
    <source>
        <strain evidence="7 8">DCR 1-4-2</strain>
    </source>
</reference>
<keyword evidence="5" id="KW-0732">Signal</keyword>
<accession>A0A0C2K0R1</accession>
<dbReference type="Pfam" id="PF12833">
    <property type="entry name" value="HTH_18"/>
    <property type="match status" value="1"/>
</dbReference>
<feature type="signal peptide" evidence="5">
    <location>
        <begin position="1"/>
        <end position="19"/>
    </location>
</feature>
<evidence type="ECO:0000313" key="8">
    <source>
        <dbReference type="Proteomes" id="UP000031672"/>
    </source>
</evidence>
<keyword evidence="4" id="KW-1133">Transmembrane helix</keyword>
<evidence type="ECO:0000256" key="4">
    <source>
        <dbReference type="SAM" id="Phobius"/>
    </source>
</evidence>
<feature type="chain" id="PRO_5009758673" evidence="5">
    <location>
        <begin position="20"/>
        <end position="1130"/>
    </location>
</feature>
<evidence type="ECO:0000313" key="7">
    <source>
        <dbReference type="EMBL" id="KII78511.1"/>
    </source>
</evidence>
<dbReference type="RefSeq" id="WP_040990025.1">
    <property type="nucleotide sequence ID" value="NZ_JTKH01000018.1"/>
</dbReference>
<dbReference type="PANTHER" id="PTHR43280:SF28">
    <property type="entry name" value="HTH-TYPE TRANSCRIPTIONAL ACTIVATOR RHAS"/>
    <property type="match status" value="1"/>
</dbReference>
<dbReference type="STRING" id="1461322.OJ16_09955"/>
<organism evidence="7 8">
    <name type="scientific">Vibrio renipiscarius</name>
    <dbReference type="NCBI Taxonomy" id="1461322"/>
    <lineage>
        <taxon>Bacteria</taxon>
        <taxon>Pseudomonadati</taxon>
        <taxon>Pseudomonadota</taxon>
        <taxon>Gammaproteobacteria</taxon>
        <taxon>Vibrionales</taxon>
        <taxon>Vibrionaceae</taxon>
        <taxon>Vibrio</taxon>
    </lineage>
</organism>
<evidence type="ECO:0000256" key="1">
    <source>
        <dbReference type="ARBA" id="ARBA00023015"/>
    </source>
</evidence>
<dbReference type="EMBL" id="JTKH01000018">
    <property type="protein sequence ID" value="KII78511.1"/>
    <property type="molecule type" value="Genomic_DNA"/>
</dbReference>
<accession>A0A0C2NG09</accession>
<dbReference type="Gene3D" id="2.130.10.10">
    <property type="entry name" value="YVTN repeat-like/Quinoprotein amine dehydrogenase"/>
    <property type="match status" value="2"/>
</dbReference>
<dbReference type="PANTHER" id="PTHR43280">
    <property type="entry name" value="ARAC-FAMILY TRANSCRIPTIONAL REGULATOR"/>
    <property type="match status" value="1"/>
</dbReference>
<dbReference type="GO" id="GO:0043565">
    <property type="term" value="F:sequence-specific DNA binding"/>
    <property type="evidence" value="ECO:0007669"/>
    <property type="project" value="InterPro"/>
</dbReference>
<sequence length="1130" mass="128410">MKKALWSVLLYFFANVALAFDTSPSVFYSLPTHDQGWRYAAKKLFLAPGGGIWIHDVRDKVLFFDGKNVTPKVGSALPYSTEHFQFQANRFWTYQDNAVYRSLSHQQREVVFRLPPGSEINKLGSISDYIWVTDERSFYTYQISTGALKTYSLMEMYQYNRSTKMQVNDALFIKTKWVLATNGGVYLSEGDSFIHVPRSKNRDVSSVYFSDNRRELLHGAATGAVVYDINHPEQPKYIIPAPGVMAIAETKDAYWLGTENGLYIYSFLTGEITKYSGADDARYTLIGQKINTIINDNAGGMWIGTNKGIQYYSLFGDKFERFPIQDFYGYHFDRDNYHGRLKDLVAMENKSGFWMVTDTGLYQIKNGRESEKELIKSGIINGLAEIDGVLWVATSKGISRFDVNTGQRMDSRSLPPLLVGQEVSLMVEGNEGHLWGINARSLWRYNIETQQITEFGDSLISSNLASLRITQIMPSKNNHLLIGTDRGVYLLRDGQLNFVENSAQFGVVLSMTEGEDEQVWIASSYGLNIVDLRTAYLKNLTLIDEHISPQCLIKNTSGMWLTSSAGLTHYGLKGEFVSHYGQPFGLINNEFQNGFCLKDVTNSEGLLLGSWHSLVRVNSEDLVVNPLPETKTIFSQVKINQSLVSFGSISQNEIVAPYGATIEVKMGLLPSVSSSTLEYRLNDDPNWTPLDGYQILIDGLTPGQYQLYVRPVVNGVERGREKSIEFSVTAPWYLTSMAMMLYVLSFAALFLVVIYWRSKVMSKSNRELKAQVSLKTNQLRHQSRILVSNNHQLRKQLQVRRLILSQAIQSFRDRLHHEKSHLSDDEGREQSKIADNIANELGLLLNVRESKNEALAAYNLSLISTSIFDGWKKDFTKAGLTVELEAHESRQNYVLLEYFNLDILFNLLFEGLIKRCFKHQTIQMQILNHDDRISLNITDYGLAIDVEKESSWPEIESLVDASGGEVSLQRADGKNVIAISWQSSPDFDEHSLIEFSYSEGVAMPRTGDKNQDSWIDKLENLVRDHYSDSEFSTSTAAKMMFVSERSLQRRFKTATQRTFTDYLSEIRLDNACRRLLAGAKVSDVAFDCGFNDPSYFSQRFKHRFGVSPTQFVEDQYPHNKEVPIERDETI</sequence>
<dbReference type="SUPFAM" id="SSF63829">
    <property type="entry name" value="Calcium-dependent phosphotriesterase"/>
    <property type="match status" value="2"/>
</dbReference>
<comment type="caution">
    <text evidence="7">The sequence shown here is derived from an EMBL/GenBank/DDBJ whole genome shotgun (WGS) entry which is preliminary data.</text>
</comment>
<keyword evidence="4" id="KW-0812">Transmembrane</keyword>
<keyword evidence="1" id="KW-0805">Transcription regulation</keyword>
<evidence type="ECO:0000259" key="6">
    <source>
        <dbReference type="PROSITE" id="PS01124"/>
    </source>
</evidence>
<dbReference type="InterPro" id="IPR011110">
    <property type="entry name" value="Reg_prop"/>
</dbReference>
<keyword evidence="8" id="KW-1185">Reference proteome</keyword>
<dbReference type="AlphaFoldDB" id="A0A0C2K0R1"/>
<dbReference type="InterPro" id="IPR018060">
    <property type="entry name" value="HTH_AraC"/>
</dbReference>
<protein>
    <submittedName>
        <fullName evidence="7">AraC family transcriptional regulator</fullName>
    </submittedName>
</protein>
<dbReference type="SUPFAM" id="SSF46689">
    <property type="entry name" value="Homeodomain-like"/>
    <property type="match status" value="1"/>
</dbReference>
<dbReference type="Proteomes" id="UP000031672">
    <property type="component" value="Unassembled WGS sequence"/>
</dbReference>
<keyword evidence="4" id="KW-0472">Membrane</keyword>
<gene>
    <name evidence="7" type="ORF">OJ16_09955</name>
</gene>
<keyword evidence="2" id="KW-0238">DNA-binding</keyword>
<keyword evidence="3" id="KW-0804">Transcription</keyword>
<dbReference type="PRINTS" id="PR00032">
    <property type="entry name" value="HTHARAC"/>
</dbReference>
<name>A0A0C2K0R1_9VIBR</name>
<dbReference type="PROSITE" id="PS00041">
    <property type="entry name" value="HTH_ARAC_FAMILY_1"/>
    <property type="match status" value="1"/>
</dbReference>
<dbReference type="InterPro" id="IPR020449">
    <property type="entry name" value="Tscrpt_reg_AraC-type_HTH"/>
</dbReference>
<dbReference type="InterPro" id="IPR015943">
    <property type="entry name" value="WD40/YVTN_repeat-like_dom_sf"/>
</dbReference>
<dbReference type="Gene3D" id="2.60.40.10">
    <property type="entry name" value="Immunoglobulins"/>
    <property type="match status" value="1"/>
</dbReference>
<dbReference type="Pfam" id="PF07494">
    <property type="entry name" value="Reg_prop"/>
    <property type="match status" value="1"/>
</dbReference>
<dbReference type="InterPro" id="IPR013783">
    <property type="entry name" value="Ig-like_fold"/>
</dbReference>
<dbReference type="Gene3D" id="1.10.10.60">
    <property type="entry name" value="Homeodomain-like"/>
    <property type="match status" value="2"/>
</dbReference>
<dbReference type="PROSITE" id="PS01124">
    <property type="entry name" value="HTH_ARAC_FAMILY_2"/>
    <property type="match status" value="1"/>
</dbReference>
<proteinExistence type="predicted"/>
<evidence type="ECO:0000256" key="2">
    <source>
        <dbReference type="ARBA" id="ARBA00023125"/>
    </source>
</evidence>
<dbReference type="OrthoDB" id="9803764at2"/>
<dbReference type="GO" id="GO:0003700">
    <property type="term" value="F:DNA-binding transcription factor activity"/>
    <property type="evidence" value="ECO:0007669"/>
    <property type="project" value="InterPro"/>
</dbReference>